<dbReference type="Pfam" id="PF00085">
    <property type="entry name" value="Thioredoxin"/>
    <property type="match status" value="1"/>
</dbReference>
<dbReference type="InterPro" id="IPR036249">
    <property type="entry name" value="Thioredoxin-like_sf"/>
</dbReference>
<protein>
    <submittedName>
        <fullName evidence="2">Thioredoxin</fullName>
    </submittedName>
</protein>
<evidence type="ECO:0000313" key="3">
    <source>
        <dbReference type="Proteomes" id="UP000261212"/>
    </source>
</evidence>
<dbReference type="GO" id="GO:0004062">
    <property type="term" value="F:aryl sulfotransferase activity"/>
    <property type="evidence" value="ECO:0007669"/>
    <property type="project" value="InterPro"/>
</dbReference>
<dbReference type="PANTHER" id="PTHR35340:SF5">
    <property type="entry name" value="ASST-DOMAIN-CONTAINING PROTEIN"/>
    <property type="match status" value="1"/>
</dbReference>
<accession>A0A3E3E1Q9</accession>
<name>A0A3E3E1Q9_9FIRM</name>
<evidence type="ECO:0000313" key="2">
    <source>
        <dbReference type="EMBL" id="RGD75490.1"/>
    </source>
</evidence>
<dbReference type="InterPro" id="IPR013766">
    <property type="entry name" value="Thioredoxin_domain"/>
</dbReference>
<dbReference type="PROSITE" id="PS51352">
    <property type="entry name" value="THIOREDOXIN_2"/>
    <property type="match status" value="1"/>
</dbReference>
<sequence>MGQPLVFPHGVTVYNPKKCFNGYTIVPLINDGVLLFDMNGNEIRRWNMHAMPPKLLPGGYVMGLSGYRHPDYGMQDGVNLIEIDYDGNIVWEFDKFEEINDPGRDHRWMARQHHDYQREGNPVGYYVPGMEAKALEGNTLILVHQTIKNPLISDKKLLDDAMIEVDWEGNILWKWSVSEHFDELGFDEAAKNILSRDPNMRTPDGGVGDYLHVNCMSYLGPNKWFDGGDERFDPDNIIFDCREANILAIIDKKSSHIVWRIGPDFNETPELKKLGWIIGQHHLHMIPKGLPGEGNLLVFDNGGWAGYGVPNPGSKNGSKNAIRDYSRVIEFNPVTLEIEWQVTPKELGHAIPTDASKFYSPYVSSAQRLPNGNTLIDEGSDGRLIEVTKDHEIVWEWISPYYTHNEEGPKNNMIYRAYRYPYEYVPQEPRPKEVEIKPIDNTTYRVPGAGKLGAKKIIDIEGTLPYYQDVALCVATDDEGVVHNKEKIFTVDTDLFKPVNSISEWYDKVLNIKSKPVLVLFGAERCTHCKALHPILEEALEEEFKDLFEIRFVNVDENSDIIKSLNISGIPVVAVFKNGEEIKRFNGERDYDDLCDFLDEVL</sequence>
<dbReference type="AlphaFoldDB" id="A0A3E3E1Q9"/>
<dbReference type="RefSeq" id="WP_117531709.1">
    <property type="nucleotide sequence ID" value="NZ_QUSM01000002.1"/>
</dbReference>
<dbReference type="CDD" id="cd02947">
    <property type="entry name" value="TRX_family"/>
    <property type="match status" value="1"/>
</dbReference>
<dbReference type="PANTHER" id="PTHR35340">
    <property type="entry name" value="PQQ ENZYME REPEAT PROTEIN-RELATED"/>
    <property type="match status" value="1"/>
</dbReference>
<reference evidence="2 3" key="1">
    <citation type="submission" date="2018-08" db="EMBL/GenBank/DDBJ databases">
        <title>A genome reference for cultivated species of the human gut microbiota.</title>
        <authorList>
            <person name="Zou Y."/>
            <person name="Xue W."/>
            <person name="Luo G."/>
        </authorList>
    </citation>
    <scope>NUCLEOTIDE SEQUENCE [LARGE SCALE GENOMIC DNA]</scope>
    <source>
        <strain evidence="2 3">AM25-6</strain>
    </source>
</reference>
<proteinExistence type="predicted"/>
<dbReference type="InterPro" id="IPR053143">
    <property type="entry name" value="Arylsulfate_ST"/>
</dbReference>
<dbReference type="InterPro" id="IPR010262">
    <property type="entry name" value="Arylsulfotransferase_bact"/>
</dbReference>
<dbReference type="SUPFAM" id="SSF52833">
    <property type="entry name" value="Thioredoxin-like"/>
    <property type="match status" value="1"/>
</dbReference>
<evidence type="ECO:0000259" key="1">
    <source>
        <dbReference type="PROSITE" id="PS51352"/>
    </source>
</evidence>
<dbReference type="Proteomes" id="UP000261212">
    <property type="component" value="Unassembled WGS sequence"/>
</dbReference>
<dbReference type="EMBL" id="QUSM01000002">
    <property type="protein sequence ID" value="RGD75490.1"/>
    <property type="molecule type" value="Genomic_DNA"/>
</dbReference>
<feature type="domain" description="Thioredoxin" evidence="1">
    <location>
        <begin position="464"/>
        <end position="602"/>
    </location>
</feature>
<gene>
    <name evidence="2" type="ORF">DW687_03965</name>
</gene>
<organism evidence="2 3">
    <name type="scientific">Anaerofustis stercorihominis</name>
    <dbReference type="NCBI Taxonomy" id="214853"/>
    <lineage>
        <taxon>Bacteria</taxon>
        <taxon>Bacillati</taxon>
        <taxon>Bacillota</taxon>
        <taxon>Clostridia</taxon>
        <taxon>Eubacteriales</taxon>
        <taxon>Eubacteriaceae</taxon>
        <taxon>Anaerofustis</taxon>
    </lineage>
</organism>
<dbReference type="Gene3D" id="3.40.30.10">
    <property type="entry name" value="Glutaredoxin"/>
    <property type="match status" value="1"/>
</dbReference>
<comment type="caution">
    <text evidence="2">The sequence shown here is derived from an EMBL/GenBank/DDBJ whole genome shotgun (WGS) entry which is preliminary data.</text>
</comment>
<dbReference type="Pfam" id="PF05935">
    <property type="entry name" value="Arylsulfotrans"/>
    <property type="match status" value="1"/>
</dbReference>